<protein>
    <submittedName>
        <fullName evidence="1">Uncharacterized protein</fullName>
    </submittedName>
</protein>
<dbReference type="Proteomes" id="UP000316008">
    <property type="component" value="Unassembled WGS sequence"/>
</dbReference>
<dbReference type="RefSeq" id="WP_144332242.1">
    <property type="nucleotide sequence ID" value="NZ_VLPL01000002.1"/>
</dbReference>
<reference evidence="1 2" key="1">
    <citation type="submission" date="2019-07" db="EMBL/GenBank/DDBJ databases">
        <authorList>
            <person name="Huq M.A."/>
        </authorList>
    </citation>
    <scope>NUCLEOTIDE SEQUENCE [LARGE SCALE GENOMIC DNA]</scope>
    <source>
        <strain evidence="1 2">MAH-3</strain>
    </source>
</reference>
<accession>A0A556N3N5</accession>
<proteinExistence type="predicted"/>
<dbReference type="InterPro" id="IPR011990">
    <property type="entry name" value="TPR-like_helical_dom_sf"/>
</dbReference>
<dbReference type="EMBL" id="VLPL01000002">
    <property type="protein sequence ID" value="TSJ46705.1"/>
    <property type="molecule type" value="Genomic_DNA"/>
</dbReference>
<name>A0A556N3N5_9FLAO</name>
<gene>
    <name evidence="1" type="ORF">FO442_05970</name>
</gene>
<dbReference type="Gene3D" id="1.25.40.10">
    <property type="entry name" value="Tetratricopeptide repeat domain"/>
    <property type="match status" value="1"/>
</dbReference>
<dbReference type="OrthoDB" id="1466768at2"/>
<sequence>MKKLVLIGALLTTKLLVAQAPEYDDLRILYADGDYEKLVRASEKYTMNDKTKSDPLPHMWMGRGLYKVSLSGTDDEKYKNAYKEAIGEVGKSIKYDKDGSVQAEYAEFFEEFTNSLVETIRNEIDVKDYKKANTWILKYYKINLKSVGAKYLDGVCKYRNSDKGGANTAWKEADNMLKTVSDINDWSKAEKDMLMMGVIQTAECYLSSKQTEKAKAVMGKVAQWYEGNEDFKAKYDEIVN</sequence>
<dbReference type="AlphaFoldDB" id="A0A556N3N5"/>
<evidence type="ECO:0000313" key="1">
    <source>
        <dbReference type="EMBL" id="TSJ46705.1"/>
    </source>
</evidence>
<keyword evidence="2" id="KW-1185">Reference proteome</keyword>
<comment type="caution">
    <text evidence="1">The sequence shown here is derived from an EMBL/GenBank/DDBJ whole genome shotgun (WGS) entry which is preliminary data.</text>
</comment>
<organism evidence="1 2">
    <name type="scientific">Fluviicola chungangensis</name>
    <dbReference type="NCBI Taxonomy" id="2597671"/>
    <lineage>
        <taxon>Bacteria</taxon>
        <taxon>Pseudomonadati</taxon>
        <taxon>Bacteroidota</taxon>
        <taxon>Flavobacteriia</taxon>
        <taxon>Flavobacteriales</taxon>
        <taxon>Crocinitomicaceae</taxon>
        <taxon>Fluviicola</taxon>
    </lineage>
</organism>
<evidence type="ECO:0000313" key="2">
    <source>
        <dbReference type="Proteomes" id="UP000316008"/>
    </source>
</evidence>